<reference evidence="1 2" key="1">
    <citation type="submission" date="2023-03" db="EMBL/GenBank/DDBJ databases">
        <title>Genome insight into feeding habits of ladybird beetles.</title>
        <authorList>
            <person name="Li H.-S."/>
            <person name="Huang Y.-H."/>
            <person name="Pang H."/>
        </authorList>
    </citation>
    <scope>NUCLEOTIDE SEQUENCE [LARGE SCALE GENOMIC DNA]</scope>
    <source>
        <strain evidence="1">SYSU_2023b</strain>
        <tissue evidence="1">Whole body</tissue>
    </source>
</reference>
<dbReference type="InterPro" id="IPR055308">
    <property type="entry name" value="TEX47-like"/>
</dbReference>
<dbReference type="SUPFAM" id="SSF54975">
    <property type="entry name" value="Acylphosphatase/BLUF domain-like"/>
    <property type="match status" value="1"/>
</dbReference>
<organism evidence="1 2">
    <name type="scientific">Henosepilachna vigintioctopunctata</name>
    <dbReference type="NCBI Taxonomy" id="420089"/>
    <lineage>
        <taxon>Eukaryota</taxon>
        <taxon>Metazoa</taxon>
        <taxon>Ecdysozoa</taxon>
        <taxon>Arthropoda</taxon>
        <taxon>Hexapoda</taxon>
        <taxon>Insecta</taxon>
        <taxon>Pterygota</taxon>
        <taxon>Neoptera</taxon>
        <taxon>Endopterygota</taxon>
        <taxon>Coleoptera</taxon>
        <taxon>Polyphaga</taxon>
        <taxon>Cucujiformia</taxon>
        <taxon>Coccinelloidea</taxon>
        <taxon>Coccinellidae</taxon>
        <taxon>Epilachninae</taxon>
        <taxon>Epilachnini</taxon>
        <taxon>Henosepilachna</taxon>
    </lineage>
</organism>
<sequence length="305" mass="35720">MSSKFYNRKNIVRKRSHNLGISEPVRESLLDVLSNNLDCARKNIYVHRIIYLGEHSFDSPVDGVSDVFKSIVNEINGCYNDEPLTGVFLHYKKFFVHMLEGSEDSFMKHFQILMDDEVYEKFSNMKLVIIVNHINQRFIEDWLDIPGKPATLLEKIDPDSDMEKSGRYVFNCVQKVYQLCREIREIQTNSYEHAKKSSSDVELQSENTTPNSTNYEERLKAYYPEINLLQFLVQTKFLKHIDHYFNSYGFPNISDTYQDEVWPAHSTMVPYNIFDKPLDPCVDLPTHKPEQEEEIIIADEEAPPE</sequence>
<protein>
    <recommendedName>
        <fullName evidence="3">BLUF domain-containing protein</fullName>
    </recommendedName>
</protein>
<accession>A0AAW1UV08</accession>
<keyword evidence="2" id="KW-1185">Reference proteome</keyword>
<dbReference type="Proteomes" id="UP001431783">
    <property type="component" value="Unassembled WGS sequence"/>
</dbReference>
<gene>
    <name evidence="1" type="ORF">WA026_001583</name>
</gene>
<evidence type="ECO:0000313" key="2">
    <source>
        <dbReference type="Proteomes" id="UP001431783"/>
    </source>
</evidence>
<comment type="caution">
    <text evidence="1">The sequence shown here is derived from an EMBL/GenBank/DDBJ whole genome shotgun (WGS) entry which is preliminary data.</text>
</comment>
<proteinExistence type="predicted"/>
<evidence type="ECO:0000313" key="1">
    <source>
        <dbReference type="EMBL" id="KAK9883409.1"/>
    </source>
</evidence>
<dbReference type="EMBL" id="JARQZJ010000091">
    <property type="protein sequence ID" value="KAK9883409.1"/>
    <property type="molecule type" value="Genomic_DNA"/>
</dbReference>
<dbReference type="PANTHER" id="PTHR34035">
    <property type="entry name" value="TESTIS-EXPRESSED PROTEIN 47"/>
    <property type="match status" value="1"/>
</dbReference>
<dbReference type="AlphaFoldDB" id="A0AAW1UV08"/>
<name>A0AAW1UV08_9CUCU</name>
<evidence type="ECO:0008006" key="3">
    <source>
        <dbReference type="Google" id="ProtNLM"/>
    </source>
</evidence>
<dbReference type="PANTHER" id="PTHR34035:SF1">
    <property type="entry name" value="TESTIS-EXPRESSED PROTEIN 47"/>
    <property type="match status" value="1"/>
</dbReference>
<dbReference type="Gene3D" id="3.30.70.100">
    <property type="match status" value="1"/>
</dbReference>
<dbReference type="Pfam" id="PF24787">
    <property type="entry name" value="TEX47"/>
    <property type="match status" value="1"/>
</dbReference>
<dbReference type="InterPro" id="IPR036046">
    <property type="entry name" value="Acylphosphatase-like_dom_sf"/>
</dbReference>